<comment type="caution">
    <text evidence="3">The sequence shown here is derived from an EMBL/GenBank/DDBJ whole genome shotgun (WGS) entry which is preliminary data.</text>
</comment>
<evidence type="ECO:0000259" key="2">
    <source>
        <dbReference type="SMART" id="SM00387"/>
    </source>
</evidence>
<dbReference type="InterPro" id="IPR003594">
    <property type="entry name" value="HATPase_dom"/>
</dbReference>
<keyword evidence="4" id="KW-1185">Reference proteome</keyword>
<feature type="transmembrane region" description="Helical" evidence="1">
    <location>
        <begin position="36"/>
        <end position="55"/>
    </location>
</feature>
<dbReference type="InterPro" id="IPR050640">
    <property type="entry name" value="Bact_2-comp_sensor_kinase"/>
</dbReference>
<gene>
    <name evidence="3" type="ORF">CLOHYLEM_06432</name>
</gene>
<evidence type="ECO:0000313" key="3">
    <source>
        <dbReference type="EMBL" id="EEG73486.1"/>
    </source>
</evidence>
<dbReference type="InterPro" id="IPR036890">
    <property type="entry name" value="HATPase_C_sf"/>
</dbReference>
<dbReference type="GO" id="GO:0016020">
    <property type="term" value="C:membrane"/>
    <property type="evidence" value="ECO:0007669"/>
    <property type="project" value="InterPro"/>
</dbReference>
<reference evidence="3" key="2">
    <citation type="submission" date="2013-06" db="EMBL/GenBank/DDBJ databases">
        <title>Draft genome sequence of Clostridium hylemonae (DSM 15053).</title>
        <authorList>
            <person name="Sudarsanam P."/>
            <person name="Ley R."/>
            <person name="Guruge J."/>
            <person name="Turnbaugh P.J."/>
            <person name="Mahowald M."/>
            <person name="Liep D."/>
            <person name="Gordon J."/>
        </authorList>
    </citation>
    <scope>NUCLEOTIDE SEQUENCE</scope>
    <source>
        <strain evidence="3">DSM 15053</strain>
    </source>
</reference>
<dbReference type="InterPro" id="IPR010559">
    <property type="entry name" value="Sig_transdc_His_kin_internal"/>
</dbReference>
<keyword evidence="1" id="KW-0812">Transmembrane</keyword>
<dbReference type="PANTHER" id="PTHR34220:SF7">
    <property type="entry name" value="SENSOR HISTIDINE KINASE YPDA"/>
    <property type="match status" value="1"/>
</dbReference>
<sequence>MKIIKEMNNLKILHIAGILSAGILFLEAAFKENADKWLCIILVCVIMAVLVLTVFQSKKVRGTLIKLYDEKGAGQDIKEEVLNNYEMELLQNQTTVIMLQSQINPHFLYNTLDCIRGEAVQIGAAELASMTKALSNFFSYSISRSGLLVTISEELESVHNYFLIQQFRFNRRFHLTVNCDKEDTAIMENVIPRLALQPIIENSISHGFKSAVSDCELSITIFRTEDAVLIKCSDNGCGMSEQELEDITVNLENCVDYINDKIKEKSTHGLGIVNINRRIKLLFGSEYGLYISSMENAGTDVHIRLPLQNTGMEKGV</sequence>
<dbReference type="RefSeq" id="WP_006443791.1">
    <property type="nucleotide sequence ID" value="NZ_CP036524.1"/>
</dbReference>
<reference evidence="3" key="1">
    <citation type="submission" date="2009-02" db="EMBL/GenBank/DDBJ databases">
        <authorList>
            <person name="Fulton L."/>
            <person name="Clifton S."/>
            <person name="Fulton B."/>
            <person name="Xu J."/>
            <person name="Minx P."/>
            <person name="Pepin K.H."/>
            <person name="Johnson M."/>
            <person name="Bhonagiri V."/>
            <person name="Nash W.E."/>
            <person name="Mardis E.R."/>
            <person name="Wilson R.K."/>
        </authorList>
    </citation>
    <scope>NUCLEOTIDE SEQUENCE [LARGE SCALE GENOMIC DNA]</scope>
    <source>
        <strain evidence="3">DSM 15053</strain>
    </source>
</reference>
<dbReference type="SMART" id="SM00387">
    <property type="entry name" value="HATPase_c"/>
    <property type="match status" value="1"/>
</dbReference>
<dbReference type="Pfam" id="PF02518">
    <property type="entry name" value="HATPase_c"/>
    <property type="match status" value="1"/>
</dbReference>
<accession>C0C2X5</accession>
<dbReference type="SUPFAM" id="SSF55874">
    <property type="entry name" value="ATPase domain of HSP90 chaperone/DNA topoisomerase II/histidine kinase"/>
    <property type="match status" value="1"/>
</dbReference>
<feature type="transmembrane region" description="Helical" evidence="1">
    <location>
        <begin position="12"/>
        <end position="30"/>
    </location>
</feature>
<proteinExistence type="predicted"/>
<name>C0C2X5_9FIRM</name>
<evidence type="ECO:0000256" key="1">
    <source>
        <dbReference type="SAM" id="Phobius"/>
    </source>
</evidence>
<keyword evidence="3" id="KW-0808">Transferase</keyword>
<dbReference type="STRING" id="553973.CLOHYLEM_06432"/>
<dbReference type="GO" id="GO:0000155">
    <property type="term" value="F:phosphorelay sensor kinase activity"/>
    <property type="evidence" value="ECO:0007669"/>
    <property type="project" value="InterPro"/>
</dbReference>
<keyword evidence="3" id="KW-0418">Kinase</keyword>
<evidence type="ECO:0000313" key="4">
    <source>
        <dbReference type="Proteomes" id="UP000004893"/>
    </source>
</evidence>
<protein>
    <submittedName>
        <fullName evidence="3">ATPase/histidine kinase/DNA gyrase B/HSP90 domain protein</fullName>
    </submittedName>
</protein>
<dbReference type="EMBL" id="ABYI02000024">
    <property type="protein sequence ID" value="EEG73486.1"/>
    <property type="molecule type" value="Genomic_DNA"/>
</dbReference>
<keyword evidence="1" id="KW-1133">Transmembrane helix</keyword>
<dbReference type="Gene3D" id="3.30.565.10">
    <property type="entry name" value="Histidine kinase-like ATPase, C-terminal domain"/>
    <property type="match status" value="1"/>
</dbReference>
<dbReference type="OrthoDB" id="9809348at2"/>
<feature type="domain" description="Histidine kinase/HSP90-like ATPase" evidence="2">
    <location>
        <begin position="191"/>
        <end position="309"/>
    </location>
</feature>
<dbReference type="eggNOG" id="COG2972">
    <property type="taxonomic scope" value="Bacteria"/>
</dbReference>
<organism evidence="3 4">
    <name type="scientific">[Clostridium] hylemonae DSM 15053</name>
    <dbReference type="NCBI Taxonomy" id="553973"/>
    <lineage>
        <taxon>Bacteria</taxon>
        <taxon>Bacillati</taxon>
        <taxon>Bacillota</taxon>
        <taxon>Clostridia</taxon>
        <taxon>Lachnospirales</taxon>
        <taxon>Lachnospiraceae</taxon>
    </lineage>
</organism>
<keyword evidence="1" id="KW-0472">Membrane</keyword>
<dbReference type="HOGENOM" id="CLU_020473_2_0_9"/>
<dbReference type="PANTHER" id="PTHR34220">
    <property type="entry name" value="SENSOR HISTIDINE KINASE YPDA"/>
    <property type="match status" value="1"/>
</dbReference>
<dbReference type="AlphaFoldDB" id="C0C2X5"/>
<dbReference type="Proteomes" id="UP000004893">
    <property type="component" value="Unassembled WGS sequence"/>
</dbReference>
<dbReference type="Pfam" id="PF06580">
    <property type="entry name" value="His_kinase"/>
    <property type="match status" value="1"/>
</dbReference>